<evidence type="ECO:0000256" key="3">
    <source>
        <dbReference type="ARBA" id="ARBA00012362"/>
    </source>
</evidence>
<proteinExistence type="predicted"/>
<feature type="domain" description="Indole-3-glycerol phosphate synthase" evidence="9">
    <location>
        <begin position="9"/>
        <end position="263"/>
    </location>
</feature>
<comment type="catalytic activity">
    <reaction evidence="1">
        <text>1-(2-carboxyphenylamino)-1-deoxy-D-ribulose 5-phosphate + H(+) = (1S,2R)-1-C-(indol-3-yl)glycerol 3-phosphate + CO2 + H2O</text>
        <dbReference type="Rhea" id="RHEA:23476"/>
        <dbReference type="ChEBI" id="CHEBI:15377"/>
        <dbReference type="ChEBI" id="CHEBI:15378"/>
        <dbReference type="ChEBI" id="CHEBI:16526"/>
        <dbReference type="ChEBI" id="CHEBI:58613"/>
        <dbReference type="ChEBI" id="CHEBI:58866"/>
        <dbReference type="EC" id="4.1.1.48"/>
    </reaction>
</comment>
<evidence type="ECO:0000259" key="9">
    <source>
        <dbReference type="Pfam" id="PF00218"/>
    </source>
</evidence>
<dbReference type="GO" id="GO:0000162">
    <property type="term" value="P:L-tryptophan biosynthetic process"/>
    <property type="evidence" value="ECO:0007669"/>
    <property type="project" value="UniProtKB-UniPathway"/>
</dbReference>
<dbReference type="InterPro" id="IPR045186">
    <property type="entry name" value="Indole-3-glycerol_P_synth"/>
</dbReference>
<dbReference type="InterPro" id="IPR011060">
    <property type="entry name" value="RibuloseP-bd_barrel"/>
</dbReference>
<evidence type="ECO:0000256" key="7">
    <source>
        <dbReference type="ARBA" id="ARBA00023141"/>
    </source>
</evidence>
<evidence type="ECO:0000256" key="8">
    <source>
        <dbReference type="ARBA" id="ARBA00023239"/>
    </source>
</evidence>
<evidence type="ECO:0000256" key="5">
    <source>
        <dbReference type="ARBA" id="ARBA00022793"/>
    </source>
</evidence>
<dbReference type="InterPro" id="IPR013798">
    <property type="entry name" value="Indole-3-glycerol_P_synth_dom"/>
</dbReference>
<dbReference type="GO" id="GO:0004425">
    <property type="term" value="F:indole-3-glycerol-phosphate synthase activity"/>
    <property type="evidence" value="ECO:0007669"/>
    <property type="project" value="UniProtKB-EC"/>
</dbReference>
<dbReference type="InterPro" id="IPR001468">
    <property type="entry name" value="Indole-3-GlycerolPSynthase_CS"/>
</dbReference>
<protein>
    <recommendedName>
        <fullName evidence="3">indole-3-glycerol-phosphate synthase</fullName>
        <ecNumber evidence="3">4.1.1.48</ecNumber>
    </recommendedName>
</protein>
<dbReference type="SUPFAM" id="SSF51366">
    <property type="entry name" value="Ribulose-phoshate binding barrel"/>
    <property type="match status" value="1"/>
</dbReference>
<keyword evidence="4" id="KW-0028">Amino-acid biosynthesis</keyword>
<dbReference type="CDD" id="cd00331">
    <property type="entry name" value="IGPS"/>
    <property type="match status" value="1"/>
</dbReference>
<evidence type="ECO:0000256" key="1">
    <source>
        <dbReference type="ARBA" id="ARBA00001633"/>
    </source>
</evidence>
<dbReference type="Pfam" id="PF00218">
    <property type="entry name" value="IGPS"/>
    <property type="match status" value="1"/>
</dbReference>
<sequence>MTINRTLLKILEYKRGEVERLKSVFPLETLREAALKRGAKRSLLAALTDSGPDIRIIAEIKRSSPSTCFKPVDFDPAGIAKSYESAGAVALSVLTEARFFSGNSAYVPLIKDATRLPVLRKDFILDIWQVVESAALGADAILLMAVNFKDTEAIEPLYKEAIELGLEPLVEIHSLKEWRMVEPLNPSIVGINNRDFLSPDLKIDIGTTVALAPLVPSGVAVVSESGISTRADIERLRNCGVHGFLVGSSLMKEDDPGKALKKLVAG</sequence>
<dbReference type="EC" id="4.1.1.48" evidence="3"/>
<reference evidence="10" key="1">
    <citation type="submission" date="2018-06" db="EMBL/GenBank/DDBJ databases">
        <authorList>
            <person name="Zhirakovskaya E."/>
        </authorList>
    </citation>
    <scope>NUCLEOTIDE SEQUENCE</scope>
</reference>
<keyword evidence="8 10" id="KW-0456">Lyase</keyword>
<comment type="pathway">
    <text evidence="2">Amino-acid biosynthesis; L-tryptophan biosynthesis; L-tryptophan from chorismate: step 4/5.</text>
</comment>
<keyword evidence="6" id="KW-0822">Tryptophan biosynthesis</keyword>
<evidence type="ECO:0000313" key="10">
    <source>
        <dbReference type="EMBL" id="VAX18683.1"/>
    </source>
</evidence>
<name>A0A3B1C269_9ZZZZ</name>
<accession>A0A3B1C269</accession>
<dbReference type="EMBL" id="UOGB01000120">
    <property type="protein sequence ID" value="VAX18683.1"/>
    <property type="molecule type" value="Genomic_DNA"/>
</dbReference>
<dbReference type="InterPro" id="IPR013785">
    <property type="entry name" value="Aldolase_TIM"/>
</dbReference>
<organism evidence="10">
    <name type="scientific">hydrothermal vent metagenome</name>
    <dbReference type="NCBI Taxonomy" id="652676"/>
    <lineage>
        <taxon>unclassified sequences</taxon>
        <taxon>metagenomes</taxon>
        <taxon>ecological metagenomes</taxon>
    </lineage>
</organism>
<keyword evidence="5" id="KW-0210">Decarboxylase</keyword>
<dbReference type="PROSITE" id="PS00614">
    <property type="entry name" value="IGPS"/>
    <property type="match status" value="1"/>
</dbReference>
<evidence type="ECO:0000256" key="6">
    <source>
        <dbReference type="ARBA" id="ARBA00022822"/>
    </source>
</evidence>
<dbReference type="PANTHER" id="PTHR22854">
    <property type="entry name" value="TRYPTOPHAN BIOSYNTHESIS PROTEIN"/>
    <property type="match status" value="1"/>
</dbReference>
<dbReference type="Gene3D" id="3.20.20.70">
    <property type="entry name" value="Aldolase class I"/>
    <property type="match status" value="1"/>
</dbReference>
<dbReference type="PANTHER" id="PTHR22854:SF2">
    <property type="entry name" value="INDOLE-3-GLYCEROL-PHOSPHATE SYNTHASE"/>
    <property type="match status" value="1"/>
</dbReference>
<dbReference type="AlphaFoldDB" id="A0A3B1C269"/>
<dbReference type="GO" id="GO:0004640">
    <property type="term" value="F:phosphoribosylanthranilate isomerase activity"/>
    <property type="evidence" value="ECO:0007669"/>
    <property type="project" value="TreeGrafter"/>
</dbReference>
<evidence type="ECO:0000256" key="2">
    <source>
        <dbReference type="ARBA" id="ARBA00004696"/>
    </source>
</evidence>
<gene>
    <name evidence="10" type="ORF">MNBD_NITROSPINAE03-1380</name>
</gene>
<evidence type="ECO:0000256" key="4">
    <source>
        <dbReference type="ARBA" id="ARBA00022605"/>
    </source>
</evidence>
<dbReference type="UniPathway" id="UPA00035">
    <property type="reaction ID" value="UER00043"/>
</dbReference>
<keyword evidence="7" id="KW-0057">Aromatic amino acid biosynthesis</keyword>